<accession>A0AAX3SEZ5</accession>
<dbReference type="Proteomes" id="UP001219066">
    <property type="component" value="Chromosome"/>
</dbReference>
<protein>
    <submittedName>
        <fullName evidence="1">Uncharacterized protein</fullName>
    </submittedName>
</protein>
<evidence type="ECO:0000313" key="1">
    <source>
        <dbReference type="EMBL" id="WFF78587.1"/>
    </source>
</evidence>
<dbReference type="EMBL" id="CP120956">
    <property type="protein sequence ID" value="WFF78587.1"/>
    <property type="molecule type" value="Genomic_DNA"/>
</dbReference>
<evidence type="ECO:0000313" key="2">
    <source>
        <dbReference type="Proteomes" id="UP001219066"/>
    </source>
</evidence>
<reference evidence="1" key="1">
    <citation type="submission" date="2023-03" db="EMBL/GenBank/DDBJ databases">
        <title>Synergistic degradation of erythromycin by symbiotic bacteria Ery-6A and Ery-6B and application in simulated water remediation.</title>
        <authorList>
            <person name="Xu S."/>
        </authorList>
    </citation>
    <scope>NUCLEOTIDE SEQUENCE</scope>
    <source>
        <strain evidence="1">Ery-6A</strain>
    </source>
</reference>
<gene>
    <name evidence="1" type="ORF">PYR84_16750</name>
</gene>
<organism evidence="1 2">
    <name type="scientific">Delftia tsuruhatensis</name>
    <dbReference type="NCBI Taxonomy" id="180282"/>
    <lineage>
        <taxon>Bacteria</taxon>
        <taxon>Pseudomonadati</taxon>
        <taxon>Pseudomonadota</taxon>
        <taxon>Betaproteobacteria</taxon>
        <taxon>Burkholderiales</taxon>
        <taxon>Comamonadaceae</taxon>
        <taxon>Delftia</taxon>
    </lineage>
</organism>
<sequence>MLNDMVWLRQVFLHASAARGIDAPLQVLDRARLKLLRTQVPAYAAGLQAWPARLP</sequence>
<name>A0AAX3SEZ5_9BURK</name>
<proteinExistence type="predicted"/>
<dbReference type="AlphaFoldDB" id="A0AAX3SEZ5"/>
<dbReference type="RefSeq" id="WP_277848488.1">
    <property type="nucleotide sequence ID" value="NZ_CP120956.1"/>
</dbReference>